<evidence type="ECO:0000256" key="7">
    <source>
        <dbReference type="HAMAP-Rule" id="MF_00078"/>
    </source>
</evidence>
<reference evidence="9" key="1">
    <citation type="submission" date="2020-06" db="EMBL/GenBank/DDBJ databases">
        <title>Unique genomic features of the anaerobic methanotrophic archaea.</title>
        <authorList>
            <person name="Chadwick G.L."/>
            <person name="Skennerton C.T."/>
            <person name="Laso-Perez R."/>
            <person name="Leu A.O."/>
            <person name="Speth D.R."/>
            <person name="Yu H."/>
            <person name="Morgan-Lang C."/>
            <person name="Hatzenpichler R."/>
            <person name="Goudeau D."/>
            <person name="Malmstrom R."/>
            <person name="Brazelton W.J."/>
            <person name="Woyke T."/>
            <person name="Hallam S.J."/>
            <person name="Tyson G.W."/>
            <person name="Wegener G."/>
            <person name="Boetius A."/>
            <person name="Orphan V."/>
        </authorList>
    </citation>
    <scope>NUCLEOTIDE SEQUENCE</scope>
</reference>
<dbReference type="NCBIfam" id="NF003046">
    <property type="entry name" value="PRK03955.1"/>
    <property type="match status" value="1"/>
</dbReference>
<evidence type="ECO:0000256" key="6">
    <source>
        <dbReference type="ARBA" id="ARBA00046520"/>
    </source>
</evidence>
<evidence type="ECO:0000256" key="4">
    <source>
        <dbReference type="ARBA" id="ARBA00045120"/>
    </source>
</evidence>
<dbReference type="EC" id="4.2.1.182" evidence="7"/>
<name>A0A7G9YTU6_9EURY</name>
<dbReference type="GO" id="GO:0016836">
    <property type="term" value="F:hydro-lyase activity"/>
    <property type="evidence" value="ECO:0007669"/>
    <property type="project" value="UniProtKB-UniRule"/>
</dbReference>
<evidence type="ECO:0000256" key="2">
    <source>
        <dbReference type="ARBA" id="ARBA00023229"/>
    </source>
</evidence>
<protein>
    <recommendedName>
        <fullName evidence="7">Phosphomevalonate dehydratase small subunit</fullName>
        <shortName evidence="7">PMDh small subunit</shortName>
        <shortName evidence="7">PMDh-S</shortName>
        <ecNumber evidence="7">4.2.1.182</ecNumber>
    </recommendedName>
</protein>
<proteinExistence type="inferred from homology"/>
<gene>
    <name evidence="9" type="ORF">PFCPEAIJ_00032</name>
</gene>
<evidence type="ECO:0000256" key="3">
    <source>
        <dbReference type="ARBA" id="ARBA00023239"/>
    </source>
</evidence>
<evidence type="ECO:0000259" key="8">
    <source>
        <dbReference type="Pfam" id="PF01989"/>
    </source>
</evidence>
<dbReference type="EMBL" id="MT631469">
    <property type="protein sequence ID" value="QNO51430.1"/>
    <property type="molecule type" value="Genomic_DNA"/>
</dbReference>
<comment type="similarity">
    <text evidence="7">Belongs to the AcnX type II small subunit family.</text>
</comment>
<organism evidence="9">
    <name type="scientific">Candidatus Methanophagaceae archaeon ANME-1 ERB6</name>
    <dbReference type="NCBI Taxonomy" id="2759912"/>
    <lineage>
        <taxon>Archaea</taxon>
        <taxon>Methanobacteriati</taxon>
        <taxon>Methanobacteriota</taxon>
        <taxon>Stenosarchaea group</taxon>
        <taxon>Methanomicrobia</taxon>
        <taxon>Candidatus Methanophagales</taxon>
        <taxon>Candidatus Methanophagaceae</taxon>
    </lineage>
</organism>
<comment type="subunit">
    <text evidence="6 7">Heterodimer composed of a large subunit (PMDh-L) and a small subunit (PMDh-S).</text>
</comment>
<dbReference type="Gene3D" id="3.50.30.10">
    <property type="entry name" value="Phosphohistidine domain"/>
    <property type="match status" value="1"/>
</dbReference>
<dbReference type="PANTHER" id="PTHR36577">
    <property type="entry name" value="DUF521 DOMAIN PROTEIN (AFU_ORTHOLOGUE AFUA_6G00490)"/>
    <property type="match status" value="1"/>
</dbReference>
<dbReference type="InterPro" id="IPR002840">
    <property type="entry name" value="PMDh-S-like_dom"/>
</dbReference>
<dbReference type="GO" id="GO:0019287">
    <property type="term" value="P:isopentenyl diphosphate biosynthetic process, mevalonate pathway"/>
    <property type="evidence" value="ECO:0007669"/>
    <property type="project" value="UniProtKB-UniRule"/>
</dbReference>
<comment type="pathway">
    <text evidence="1 7">Isoprenoid biosynthesis; isopentenyl diphosphate biosynthesis via mevalonate pathway.</text>
</comment>
<feature type="active site" description="Proton acceptor" evidence="7">
    <location>
        <position position="62"/>
    </location>
</feature>
<keyword evidence="3 7" id="KW-0456">Lyase</keyword>
<dbReference type="HAMAP" id="MF_00078">
    <property type="entry name" value="PMDh_S"/>
    <property type="match status" value="1"/>
</dbReference>
<accession>A0A7G9YTU6</accession>
<evidence type="ECO:0000313" key="9">
    <source>
        <dbReference type="EMBL" id="QNO51430.1"/>
    </source>
</evidence>
<dbReference type="PIRSF" id="PIRSF004966">
    <property type="entry name" value="UCP004966"/>
    <property type="match status" value="1"/>
</dbReference>
<comment type="function">
    <text evidence="5 7">Component of a hydro-lyase that catalyzes the dehydration of mevalonate 5-phosphate (MVA5P) to form trans-anhydromevalonate 5-phosphate (tAHMP). Involved in the archaeal mevalonate (MVA) pathway, which provides fundamental precursors for isoprenoid biosynthesis, such as isopentenyl diphosphate (IPP) and dimethylallyl diphosphate (DMAPP).</text>
</comment>
<dbReference type="InterPro" id="IPR020794">
    <property type="entry name" value="PMDh_S"/>
</dbReference>
<dbReference type="Pfam" id="PF01989">
    <property type="entry name" value="AcnX_swivel_put"/>
    <property type="match status" value="1"/>
</dbReference>
<comment type="catalytic activity">
    <reaction evidence="4">
        <text>(R)-5-phosphomevalonate = (2E)-3-methyl-5-phosphooxypent-2-enoate + H2O</text>
        <dbReference type="Rhea" id="RHEA:78975"/>
        <dbReference type="ChEBI" id="CHEBI:15377"/>
        <dbReference type="ChEBI" id="CHEBI:58146"/>
        <dbReference type="ChEBI" id="CHEBI:229665"/>
        <dbReference type="EC" id="4.2.1.182"/>
    </reaction>
    <physiologicalReaction direction="left-to-right" evidence="4">
        <dbReference type="Rhea" id="RHEA:78976"/>
    </physiologicalReaction>
</comment>
<dbReference type="AlphaFoldDB" id="A0A7G9YTU6"/>
<evidence type="ECO:0000256" key="5">
    <source>
        <dbReference type="ARBA" id="ARBA00045299"/>
    </source>
</evidence>
<sequence>MKIKGRSISKGVASGKALISKQKISFLGAVDPVTGIIMDKSLDIYGEEITNRILIFPGGKGSTVGSYVIYQLKKHGKSPCAMIVQRVDTIVAVGAIIAEIPVVDSLETDPLEDELIRAGEEVLVNGTRGYVELQ</sequence>
<keyword evidence="2 7" id="KW-0414">Isoprene biosynthesis</keyword>
<dbReference type="SUPFAM" id="SSF52016">
    <property type="entry name" value="LeuD/IlvD-like"/>
    <property type="match status" value="1"/>
</dbReference>
<dbReference type="CDD" id="cd01356">
    <property type="entry name" value="AcnX_swivel"/>
    <property type="match status" value="1"/>
</dbReference>
<evidence type="ECO:0000256" key="1">
    <source>
        <dbReference type="ARBA" id="ARBA00005092"/>
    </source>
</evidence>
<dbReference type="InterPro" id="IPR012016">
    <property type="entry name" value="PMDh-S-like"/>
</dbReference>
<dbReference type="PANTHER" id="PTHR36577:SF3">
    <property type="entry name" value="DUF521 DOMAIN PROTEIN (AFU_ORTHOLOGUE AFUA_6G00490)"/>
    <property type="match status" value="1"/>
</dbReference>
<feature type="domain" description="Phosphomevalonate dehydratase small subunit-like" evidence="8">
    <location>
        <begin position="24"/>
        <end position="103"/>
    </location>
</feature>